<evidence type="ECO:0000313" key="1">
    <source>
        <dbReference type="EMBL" id="RXK15094.1"/>
    </source>
</evidence>
<gene>
    <name evidence="1" type="ORF">CP985_10340</name>
</gene>
<dbReference type="KEGG" id="amyt:AMYT_a0136"/>
<name>A0AAX2AG39_9BACT</name>
<keyword evidence="2" id="KW-1185">Reference proteome</keyword>
<proteinExistence type="predicted"/>
<comment type="caution">
    <text evidence="1">The sequence shown here is derived from an EMBL/GenBank/DDBJ whole genome shotgun (WGS) entry which is preliminary data.</text>
</comment>
<dbReference type="Proteomes" id="UP000290092">
    <property type="component" value="Unassembled WGS sequence"/>
</dbReference>
<dbReference type="EMBL" id="NXID01000039">
    <property type="protein sequence ID" value="RXK15094.1"/>
    <property type="molecule type" value="Genomic_DNA"/>
</dbReference>
<organism evidence="1 2">
    <name type="scientific">Malaciobacter mytili LMG 24559</name>
    <dbReference type="NCBI Taxonomy" id="1032238"/>
    <lineage>
        <taxon>Bacteria</taxon>
        <taxon>Pseudomonadati</taxon>
        <taxon>Campylobacterota</taxon>
        <taxon>Epsilonproteobacteria</taxon>
        <taxon>Campylobacterales</taxon>
        <taxon>Arcobacteraceae</taxon>
        <taxon>Malaciobacter</taxon>
    </lineage>
</organism>
<accession>A0AAX2AG39</accession>
<sequence length="90" mass="10589">MNKGHKDISIIDDEVILSNFSKRKKYSYQDINVLEDIILNHPHIKFNNEQTKLIIHTLNQIKDKSLFNWDINNALNIKNQIFTSSPLIIK</sequence>
<evidence type="ECO:0000313" key="2">
    <source>
        <dbReference type="Proteomes" id="UP000290092"/>
    </source>
</evidence>
<protein>
    <submittedName>
        <fullName evidence="1">Uncharacterized protein</fullName>
    </submittedName>
</protein>
<reference evidence="1 2" key="1">
    <citation type="submission" date="2017-09" db="EMBL/GenBank/DDBJ databases">
        <title>Genomics of the genus Arcobacter.</title>
        <authorList>
            <person name="Perez-Cataluna A."/>
            <person name="Figueras M.J."/>
            <person name="Salas-Masso N."/>
        </authorList>
    </citation>
    <scope>NUCLEOTIDE SEQUENCE [LARGE SCALE GENOMIC DNA]</scope>
    <source>
        <strain evidence="1 2">CECT 7386</strain>
    </source>
</reference>
<dbReference type="AlphaFoldDB" id="A0AAX2AG39"/>
<dbReference type="RefSeq" id="WP_114843342.1">
    <property type="nucleotide sequence ID" value="NZ_CP031220.1"/>
</dbReference>